<feature type="compositionally biased region" description="Polar residues" evidence="1">
    <location>
        <begin position="36"/>
        <end position="45"/>
    </location>
</feature>
<protein>
    <submittedName>
        <fullName evidence="2">Uncharacterized protein</fullName>
    </submittedName>
</protein>
<reference evidence="2 3" key="1">
    <citation type="submission" date="2015-08" db="EMBL/GenBank/DDBJ databases">
        <title>Genome sequencing of Penicillium nordicum.</title>
        <authorList>
            <person name="Nguyen H.D."/>
            <person name="Seifert K.A."/>
        </authorList>
    </citation>
    <scope>NUCLEOTIDE SEQUENCE [LARGE SCALE GENOMIC DNA]</scope>
    <source>
        <strain evidence="2 3">DAOMC 185683</strain>
    </source>
</reference>
<name>A0A0M8P6I1_9EURO</name>
<dbReference type="Proteomes" id="UP000037696">
    <property type="component" value="Unassembled WGS sequence"/>
</dbReference>
<evidence type="ECO:0000313" key="2">
    <source>
        <dbReference type="EMBL" id="KOS41711.1"/>
    </source>
</evidence>
<accession>A0A0M8P6I1</accession>
<sequence length="68" mass="7631">MTPPQQGSDAVNLKEKEEKEEKHKNKKTKKQKNEESVSYSEPCTGTTMTTYLQLGIPKCPSGLGEQFN</sequence>
<keyword evidence="3" id="KW-1185">Reference proteome</keyword>
<evidence type="ECO:0000256" key="1">
    <source>
        <dbReference type="SAM" id="MobiDB-lite"/>
    </source>
</evidence>
<dbReference type="AlphaFoldDB" id="A0A0M8P6I1"/>
<dbReference type="EMBL" id="LHQQ01000124">
    <property type="protein sequence ID" value="KOS41711.1"/>
    <property type="molecule type" value="Genomic_DNA"/>
</dbReference>
<proteinExistence type="predicted"/>
<gene>
    <name evidence="2" type="ORF">ACN38_g7402</name>
</gene>
<organism evidence="2 3">
    <name type="scientific">Penicillium nordicum</name>
    <dbReference type="NCBI Taxonomy" id="229535"/>
    <lineage>
        <taxon>Eukaryota</taxon>
        <taxon>Fungi</taxon>
        <taxon>Dikarya</taxon>
        <taxon>Ascomycota</taxon>
        <taxon>Pezizomycotina</taxon>
        <taxon>Eurotiomycetes</taxon>
        <taxon>Eurotiomycetidae</taxon>
        <taxon>Eurotiales</taxon>
        <taxon>Aspergillaceae</taxon>
        <taxon>Penicillium</taxon>
    </lineage>
</organism>
<feature type="compositionally biased region" description="Basic and acidic residues" evidence="1">
    <location>
        <begin position="12"/>
        <end position="23"/>
    </location>
</feature>
<evidence type="ECO:0000313" key="3">
    <source>
        <dbReference type="Proteomes" id="UP000037696"/>
    </source>
</evidence>
<comment type="caution">
    <text evidence="2">The sequence shown here is derived from an EMBL/GenBank/DDBJ whole genome shotgun (WGS) entry which is preliminary data.</text>
</comment>
<feature type="region of interest" description="Disordered" evidence="1">
    <location>
        <begin position="1"/>
        <end position="45"/>
    </location>
</feature>